<organism evidence="1 2">
    <name type="scientific">Gossypium australe</name>
    <dbReference type="NCBI Taxonomy" id="47621"/>
    <lineage>
        <taxon>Eukaryota</taxon>
        <taxon>Viridiplantae</taxon>
        <taxon>Streptophyta</taxon>
        <taxon>Embryophyta</taxon>
        <taxon>Tracheophyta</taxon>
        <taxon>Spermatophyta</taxon>
        <taxon>Magnoliopsida</taxon>
        <taxon>eudicotyledons</taxon>
        <taxon>Gunneridae</taxon>
        <taxon>Pentapetalae</taxon>
        <taxon>rosids</taxon>
        <taxon>malvids</taxon>
        <taxon>Malvales</taxon>
        <taxon>Malvaceae</taxon>
        <taxon>Malvoideae</taxon>
        <taxon>Gossypium</taxon>
    </lineage>
</organism>
<dbReference type="EMBL" id="SMMG02000004">
    <property type="protein sequence ID" value="KAA3477536.1"/>
    <property type="molecule type" value="Genomic_DNA"/>
</dbReference>
<protein>
    <submittedName>
        <fullName evidence="1">DNA/RNA polymerases superfamily protein</fullName>
    </submittedName>
</protein>
<reference evidence="2" key="1">
    <citation type="journal article" date="2019" name="Plant Biotechnol. J.">
        <title>Genome sequencing of the Australian wild diploid species Gossypium australe highlights disease resistance and delayed gland morphogenesis.</title>
        <authorList>
            <person name="Cai Y."/>
            <person name="Cai X."/>
            <person name="Wang Q."/>
            <person name="Wang P."/>
            <person name="Zhang Y."/>
            <person name="Cai C."/>
            <person name="Xu Y."/>
            <person name="Wang K."/>
            <person name="Zhou Z."/>
            <person name="Wang C."/>
            <person name="Geng S."/>
            <person name="Li B."/>
            <person name="Dong Q."/>
            <person name="Hou Y."/>
            <person name="Wang H."/>
            <person name="Ai P."/>
            <person name="Liu Z."/>
            <person name="Yi F."/>
            <person name="Sun M."/>
            <person name="An G."/>
            <person name="Cheng J."/>
            <person name="Zhang Y."/>
            <person name="Shi Q."/>
            <person name="Xie Y."/>
            <person name="Shi X."/>
            <person name="Chang Y."/>
            <person name="Huang F."/>
            <person name="Chen Y."/>
            <person name="Hong S."/>
            <person name="Mi L."/>
            <person name="Sun Q."/>
            <person name="Zhang L."/>
            <person name="Zhou B."/>
            <person name="Peng R."/>
            <person name="Zhang X."/>
            <person name="Liu F."/>
        </authorList>
    </citation>
    <scope>NUCLEOTIDE SEQUENCE [LARGE SCALE GENOMIC DNA]</scope>
    <source>
        <strain evidence="2">cv. PA1801</strain>
    </source>
</reference>
<name>A0A5B6W818_9ROSI</name>
<gene>
    <name evidence="1" type="ORF">EPI10_011418</name>
</gene>
<comment type="caution">
    <text evidence="1">The sequence shown here is derived from an EMBL/GenBank/DDBJ whole genome shotgun (WGS) entry which is preliminary data.</text>
</comment>
<sequence>MAIMIHLKVAQDRQKAYVDRRRKDMFYEVDYSLWMKGETVPEVHWTLRNSGAYWASSILFSPPTRTI</sequence>
<dbReference type="Proteomes" id="UP000325315">
    <property type="component" value="Unassembled WGS sequence"/>
</dbReference>
<dbReference type="AlphaFoldDB" id="A0A5B6W818"/>
<evidence type="ECO:0000313" key="1">
    <source>
        <dbReference type="EMBL" id="KAA3477536.1"/>
    </source>
</evidence>
<proteinExistence type="predicted"/>
<dbReference type="OrthoDB" id="1738613at2759"/>
<keyword evidence="2" id="KW-1185">Reference proteome</keyword>
<evidence type="ECO:0000313" key="2">
    <source>
        <dbReference type="Proteomes" id="UP000325315"/>
    </source>
</evidence>
<accession>A0A5B6W818</accession>